<reference evidence="2" key="1">
    <citation type="journal article" date="2011" name="J. Bacteriol.">
        <title>Genome Sequence of Lactobacillus pentosus IG1, a Strain Isolated from Spanish-Style Green Olive Fermentations.</title>
        <authorList>
            <person name="Maldonado-Barragan A."/>
            <person name="Caballero-Guerrero B."/>
            <person name="Lucena-Padros H."/>
            <person name="Ruiz-Barba J.L."/>
        </authorList>
    </citation>
    <scope>NUCLEOTIDE SEQUENCE</scope>
    <source>
        <strain evidence="2">IG1</strain>
    </source>
</reference>
<dbReference type="Gene3D" id="3.40.30.10">
    <property type="entry name" value="Glutaredoxin"/>
    <property type="match status" value="1"/>
</dbReference>
<dbReference type="AlphaFoldDB" id="G0M0H6"/>
<dbReference type="InterPro" id="IPR050620">
    <property type="entry name" value="Thioredoxin_H-type-like"/>
</dbReference>
<dbReference type="InterPro" id="IPR036249">
    <property type="entry name" value="Thioredoxin-like_sf"/>
</dbReference>
<dbReference type="InterPro" id="IPR013766">
    <property type="entry name" value="Thioredoxin_domain"/>
</dbReference>
<gene>
    <name evidence="2" type="ORF">LPENT_00427</name>
</gene>
<dbReference type="SUPFAM" id="SSF52833">
    <property type="entry name" value="Thioredoxin-like"/>
    <property type="match status" value="1"/>
</dbReference>
<evidence type="ECO:0000313" key="2">
    <source>
        <dbReference type="EMBL" id="CCC15731.1"/>
    </source>
</evidence>
<dbReference type="Pfam" id="PF00085">
    <property type="entry name" value="Thioredoxin"/>
    <property type="match status" value="1"/>
</dbReference>
<accession>G0M0H6</accession>
<dbReference type="PANTHER" id="PTHR10438">
    <property type="entry name" value="THIOREDOXIN"/>
    <property type="match status" value="1"/>
</dbReference>
<feature type="domain" description="Thioredoxin" evidence="1">
    <location>
        <begin position="1"/>
        <end position="107"/>
    </location>
</feature>
<proteinExistence type="predicted"/>
<dbReference type="PROSITE" id="PS51352">
    <property type="entry name" value="THIOREDOXIN_2"/>
    <property type="match status" value="1"/>
</dbReference>
<dbReference type="PANTHER" id="PTHR10438:SF468">
    <property type="entry name" value="THIOREDOXIN-1-RELATED"/>
    <property type="match status" value="1"/>
</dbReference>
<name>G0M0H6_LACPE</name>
<protein>
    <submittedName>
        <fullName evidence="2">Thioredoxin</fullName>
    </submittedName>
</protein>
<dbReference type="EMBL" id="FR874854">
    <property type="protein sequence ID" value="CCC15731.1"/>
    <property type="molecule type" value="Genomic_DNA"/>
</dbReference>
<organism evidence="2">
    <name type="scientific">Lactiplantibacillus pentosus IG1</name>
    <dbReference type="NCBI Taxonomy" id="1042160"/>
    <lineage>
        <taxon>Bacteria</taxon>
        <taxon>Bacillati</taxon>
        <taxon>Bacillota</taxon>
        <taxon>Bacilli</taxon>
        <taxon>Lactobacillales</taxon>
        <taxon>Lactobacillaceae</taxon>
        <taxon>Lactiplantibacillus</taxon>
    </lineage>
</organism>
<sequence length="107" mass="12662">MMKKAETQTKDEFLKKLSVGRFIIYFGADWCRECQYIRPKLPAIENNFSQYRFIKVDRDDNTQLCLDLNIRGLPSFLAFNNGQEIGRFVNGDLKTQPEIESWIRHLK</sequence>
<dbReference type="CDD" id="cd02947">
    <property type="entry name" value="TRX_family"/>
    <property type="match status" value="1"/>
</dbReference>
<evidence type="ECO:0000259" key="1">
    <source>
        <dbReference type="PROSITE" id="PS51352"/>
    </source>
</evidence>